<dbReference type="UniPathway" id="UPA00219"/>
<dbReference type="Proteomes" id="UP000216101">
    <property type="component" value="Unassembled WGS sequence"/>
</dbReference>
<dbReference type="GO" id="GO:0015648">
    <property type="term" value="F:lipid-linked peptidoglycan transporter activity"/>
    <property type="evidence" value="ECO:0007669"/>
    <property type="project" value="TreeGrafter"/>
</dbReference>
<dbReference type="GO" id="GO:0032153">
    <property type="term" value="C:cell division site"/>
    <property type="evidence" value="ECO:0007669"/>
    <property type="project" value="TreeGrafter"/>
</dbReference>
<feature type="transmembrane region" description="Helical" evidence="11">
    <location>
        <begin position="128"/>
        <end position="146"/>
    </location>
</feature>
<dbReference type="NCBIfam" id="TIGR02210">
    <property type="entry name" value="rodA_shape"/>
    <property type="match status" value="1"/>
</dbReference>
<evidence type="ECO:0000256" key="4">
    <source>
        <dbReference type="ARBA" id="ARBA00022679"/>
    </source>
</evidence>
<dbReference type="GO" id="GO:0071555">
    <property type="term" value="P:cell wall organization"/>
    <property type="evidence" value="ECO:0007669"/>
    <property type="project" value="UniProtKB-KW"/>
</dbReference>
<evidence type="ECO:0000256" key="2">
    <source>
        <dbReference type="ARBA" id="ARBA00022475"/>
    </source>
</evidence>
<dbReference type="InterPro" id="IPR001182">
    <property type="entry name" value="FtsW/RodA"/>
</dbReference>
<dbReference type="InterPro" id="IPR011923">
    <property type="entry name" value="RodA/MrdB"/>
</dbReference>
<keyword evidence="11" id="KW-0997">Cell inner membrane</keyword>
<dbReference type="GO" id="GO:0005886">
    <property type="term" value="C:plasma membrane"/>
    <property type="evidence" value="ECO:0007669"/>
    <property type="project" value="UniProtKB-SubCell"/>
</dbReference>
<comment type="subcellular location">
    <subcellularLocation>
        <location evidence="11">Cell inner membrane</location>
        <topology evidence="11">Multi-pass membrane protein</topology>
    </subcellularLocation>
    <subcellularLocation>
        <location evidence="1">Membrane</location>
        <topology evidence="1">Multi-pass membrane protein</topology>
    </subcellularLocation>
</comment>
<name>A0A266Q9P0_9GAMM</name>
<evidence type="ECO:0000256" key="6">
    <source>
        <dbReference type="ARBA" id="ARBA00022960"/>
    </source>
</evidence>
<feature type="transmembrane region" description="Helical" evidence="11">
    <location>
        <begin position="90"/>
        <end position="108"/>
    </location>
</feature>
<comment type="pathway">
    <text evidence="11">Cell wall biogenesis; peptidoglycan biosynthesis.</text>
</comment>
<dbReference type="HAMAP" id="MF_02079">
    <property type="entry name" value="PGT_RodA"/>
    <property type="match status" value="1"/>
</dbReference>
<feature type="transmembrane region" description="Helical" evidence="11">
    <location>
        <begin position="29"/>
        <end position="51"/>
    </location>
</feature>
<protein>
    <recommendedName>
        <fullName evidence="11">Peptidoglycan glycosyltransferase MrdB</fullName>
        <shortName evidence="11">PGT</shortName>
        <ecNumber evidence="11">2.4.99.28</ecNumber>
    </recommendedName>
    <alternativeName>
        <fullName evidence="11">Cell elongation protein RodA</fullName>
    </alternativeName>
    <alternativeName>
        <fullName evidence="11">Cell wall polymerase</fullName>
    </alternativeName>
    <alternativeName>
        <fullName evidence="11">Peptidoglycan polymerase</fullName>
        <shortName evidence="11">PG polymerase</shortName>
    </alternativeName>
</protein>
<dbReference type="Pfam" id="PF01098">
    <property type="entry name" value="FTSW_RODA_SPOVE"/>
    <property type="match status" value="1"/>
</dbReference>
<dbReference type="RefSeq" id="WP_094984237.1">
    <property type="nucleotide sequence ID" value="NZ_NHNI01000001.1"/>
</dbReference>
<feature type="transmembrane region" description="Helical" evidence="11">
    <location>
        <begin position="153"/>
        <end position="168"/>
    </location>
</feature>
<keyword evidence="7 11" id="KW-0573">Peptidoglycan synthesis</keyword>
<feature type="transmembrane region" description="Helical" evidence="11">
    <location>
        <begin position="63"/>
        <end position="83"/>
    </location>
</feature>
<keyword evidence="2 11" id="KW-1003">Cell membrane</keyword>
<evidence type="ECO:0000256" key="1">
    <source>
        <dbReference type="ARBA" id="ARBA00004141"/>
    </source>
</evidence>
<dbReference type="InterPro" id="IPR018365">
    <property type="entry name" value="Cell_cycle_FtsW-rel_CS"/>
</dbReference>
<keyword evidence="10 11" id="KW-0961">Cell wall biogenesis/degradation</keyword>
<feature type="transmembrane region" description="Helical" evidence="11">
    <location>
        <begin position="318"/>
        <end position="345"/>
    </location>
</feature>
<comment type="catalytic activity">
    <reaction evidence="11">
        <text>[GlcNAc-(1-&gt;4)-Mur2Ac(oyl-L-Ala-gamma-D-Glu-L-Lys-D-Ala-D-Ala)](n)-di-trans,octa-cis-undecaprenyl diphosphate + beta-D-GlcNAc-(1-&gt;4)-Mur2Ac(oyl-L-Ala-gamma-D-Glu-L-Lys-D-Ala-D-Ala)-di-trans,octa-cis-undecaprenyl diphosphate = [GlcNAc-(1-&gt;4)-Mur2Ac(oyl-L-Ala-gamma-D-Glu-L-Lys-D-Ala-D-Ala)](n+1)-di-trans,octa-cis-undecaprenyl diphosphate + di-trans,octa-cis-undecaprenyl diphosphate + H(+)</text>
        <dbReference type="Rhea" id="RHEA:23708"/>
        <dbReference type="Rhea" id="RHEA-COMP:9602"/>
        <dbReference type="Rhea" id="RHEA-COMP:9603"/>
        <dbReference type="ChEBI" id="CHEBI:15378"/>
        <dbReference type="ChEBI" id="CHEBI:58405"/>
        <dbReference type="ChEBI" id="CHEBI:60033"/>
        <dbReference type="ChEBI" id="CHEBI:78435"/>
        <dbReference type="EC" id="2.4.99.28"/>
    </reaction>
</comment>
<reference evidence="13" key="1">
    <citation type="submission" date="2017-05" db="EMBL/GenBank/DDBJ databases">
        <authorList>
            <person name="Barney B.M."/>
        </authorList>
    </citation>
    <scope>NUCLEOTIDE SEQUENCE [LARGE SCALE GENOMIC DNA]</scope>
    <source>
        <strain evidence="13">PSBB022</strain>
    </source>
</reference>
<dbReference type="EMBL" id="NHNI01000001">
    <property type="protein sequence ID" value="OZY86607.1"/>
    <property type="molecule type" value="Genomic_DNA"/>
</dbReference>
<keyword evidence="8 11" id="KW-1133">Transmembrane helix</keyword>
<feature type="transmembrane region" description="Helical" evidence="11">
    <location>
        <begin position="174"/>
        <end position="192"/>
    </location>
</feature>
<feature type="transmembrane region" description="Helical" evidence="11">
    <location>
        <begin position="197"/>
        <end position="215"/>
    </location>
</feature>
<proteinExistence type="inferred from homology"/>
<feature type="transmembrane region" description="Helical" evidence="11">
    <location>
        <begin position="285"/>
        <end position="306"/>
    </location>
</feature>
<evidence type="ECO:0000256" key="10">
    <source>
        <dbReference type="ARBA" id="ARBA00023316"/>
    </source>
</evidence>
<evidence type="ECO:0000313" key="12">
    <source>
        <dbReference type="EMBL" id="OZY86607.1"/>
    </source>
</evidence>
<comment type="function">
    <text evidence="11">Peptidoglycan polymerase that is essential for cell wall elongation.</text>
</comment>
<keyword evidence="13" id="KW-1185">Reference proteome</keyword>
<accession>A0A266Q9P0</accession>
<sequence length="384" mass="42000">MSRQDFLRRMPEAASAFSRRARLAERLHIDFFLLALLMILTLVGLTVLYSASGHHLPSVEKQATFFGIAYVTMFVVAQIPVDFMRRMAPFAYVGGVILLLAVTVFGNVAMGAQRWLQIGGFRFQPSEIMKLALPIAIAAYLSGRFLPPRFKHVMAVLGLIGVPTALIIEQPDLGTSILVATSGIMVLFFSGLLWRYIVAAVAVFLASLWPIWHFMLHDYQRQRVLTMLDPTQDPLGTGWNIIQSKTAIGSGGLSGKGWMEGTQSRLDFLPEGHTDFIIAVMSEEFGLLGVILLLVIYSLVIVRGLRIAVNSQNTFGRLLAASISSTFFVYVFVNMGMVSGMLPVVGVPLPLISQGGTAIVALFAGFGILMAISTEKKRVMTPQA</sequence>
<keyword evidence="3 11" id="KW-0328">Glycosyltransferase</keyword>
<keyword evidence="6 11" id="KW-0133">Cell shape</keyword>
<evidence type="ECO:0000256" key="5">
    <source>
        <dbReference type="ARBA" id="ARBA00022692"/>
    </source>
</evidence>
<dbReference type="GO" id="GO:0008955">
    <property type="term" value="F:peptidoglycan glycosyltransferase activity"/>
    <property type="evidence" value="ECO:0007669"/>
    <property type="project" value="UniProtKB-UniRule"/>
</dbReference>
<organism evidence="12 13">
    <name type="scientific">Cellvibrio mixtus</name>
    <dbReference type="NCBI Taxonomy" id="39650"/>
    <lineage>
        <taxon>Bacteria</taxon>
        <taxon>Pseudomonadati</taxon>
        <taxon>Pseudomonadota</taxon>
        <taxon>Gammaproteobacteria</taxon>
        <taxon>Cellvibrionales</taxon>
        <taxon>Cellvibrionaceae</taxon>
        <taxon>Cellvibrio</taxon>
    </lineage>
</organism>
<dbReference type="STRING" id="1209072.GCA_000766945_01347"/>
<dbReference type="GO" id="GO:0051301">
    <property type="term" value="P:cell division"/>
    <property type="evidence" value="ECO:0007669"/>
    <property type="project" value="InterPro"/>
</dbReference>
<keyword evidence="9 11" id="KW-0472">Membrane</keyword>
<comment type="caution">
    <text evidence="12">The sequence shown here is derived from an EMBL/GenBank/DDBJ whole genome shotgun (WGS) entry which is preliminary data.</text>
</comment>
<evidence type="ECO:0000256" key="11">
    <source>
        <dbReference type="HAMAP-Rule" id="MF_02079"/>
    </source>
</evidence>
<dbReference type="PROSITE" id="PS00428">
    <property type="entry name" value="FTSW_RODA_SPOVE"/>
    <property type="match status" value="1"/>
</dbReference>
<feature type="transmembrane region" description="Helical" evidence="11">
    <location>
        <begin position="351"/>
        <end position="372"/>
    </location>
</feature>
<dbReference type="AlphaFoldDB" id="A0A266Q9P0"/>
<evidence type="ECO:0000256" key="9">
    <source>
        <dbReference type="ARBA" id="ARBA00023136"/>
    </source>
</evidence>
<evidence type="ECO:0000256" key="7">
    <source>
        <dbReference type="ARBA" id="ARBA00022984"/>
    </source>
</evidence>
<keyword evidence="5 11" id="KW-0812">Transmembrane</keyword>
<evidence type="ECO:0000256" key="8">
    <source>
        <dbReference type="ARBA" id="ARBA00022989"/>
    </source>
</evidence>
<comment type="similarity">
    <text evidence="11">Belongs to the SEDS family. MrdB/RodA subfamily.</text>
</comment>
<dbReference type="EC" id="2.4.99.28" evidence="11"/>
<dbReference type="GO" id="GO:0008360">
    <property type="term" value="P:regulation of cell shape"/>
    <property type="evidence" value="ECO:0007669"/>
    <property type="project" value="UniProtKB-KW"/>
</dbReference>
<gene>
    <name evidence="11" type="primary">mrdB</name>
    <name evidence="11" type="synonym">rodA</name>
    <name evidence="12" type="ORF">CBP51_06195</name>
</gene>
<evidence type="ECO:0000313" key="13">
    <source>
        <dbReference type="Proteomes" id="UP000216101"/>
    </source>
</evidence>
<dbReference type="PANTHER" id="PTHR30474">
    <property type="entry name" value="CELL CYCLE PROTEIN"/>
    <property type="match status" value="1"/>
</dbReference>
<dbReference type="GO" id="GO:0009252">
    <property type="term" value="P:peptidoglycan biosynthetic process"/>
    <property type="evidence" value="ECO:0007669"/>
    <property type="project" value="UniProtKB-UniRule"/>
</dbReference>
<dbReference type="PANTHER" id="PTHR30474:SF1">
    <property type="entry name" value="PEPTIDOGLYCAN GLYCOSYLTRANSFERASE MRDB"/>
    <property type="match status" value="1"/>
</dbReference>
<evidence type="ECO:0000256" key="3">
    <source>
        <dbReference type="ARBA" id="ARBA00022676"/>
    </source>
</evidence>
<keyword evidence="4 11" id="KW-0808">Transferase</keyword>